<evidence type="ECO:0000313" key="1">
    <source>
        <dbReference type="EMBL" id="SHO53925.1"/>
    </source>
</evidence>
<protein>
    <recommendedName>
        <fullName evidence="3">Acetyltransferase (GNAT) domain-containing protein</fullName>
    </recommendedName>
</protein>
<organism evidence="1 2">
    <name type="scientific">Desulfopila aestuarii DSM 18488</name>
    <dbReference type="NCBI Taxonomy" id="1121416"/>
    <lineage>
        <taxon>Bacteria</taxon>
        <taxon>Pseudomonadati</taxon>
        <taxon>Thermodesulfobacteriota</taxon>
        <taxon>Desulfobulbia</taxon>
        <taxon>Desulfobulbales</taxon>
        <taxon>Desulfocapsaceae</taxon>
        <taxon>Desulfopila</taxon>
    </lineage>
</organism>
<keyword evidence="2" id="KW-1185">Reference proteome</keyword>
<dbReference type="AlphaFoldDB" id="A0A1M7YMU4"/>
<dbReference type="OrthoDB" id="275336at2"/>
<evidence type="ECO:0008006" key="3">
    <source>
        <dbReference type="Google" id="ProtNLM"/>
    </source>
</evidence>
<sequence>MQPVTTYYLEMLTLSALKRKDDAKGLVVTECEVEQYQFNKFLYQFIGERWLWLDKLSWSDKEWKEYVESQNLRTWVAYYNGAIAGYFELLKNESDVEIIYFGLA</sequence>
<dbReference type="RefSeq" id="WP_073617390.1">
    <property type="nucleotide sequence ID" value="NZ_FRFE01000096.1"/>
</dbReference>
<dbReference type="STRING" id="1121416.SAMN02745220_05369"/>
<dbReference type="SUPFAM" id="SSF55729">
    <property type="entry name" value="Acyl-CoA N-acyltransferases (Nat)"/>
    <property type="match status" value="1"/>
</dbReference>
<dbReference type="Proteomes" id="UP000184603">
    <property type="component" value="Unassembled WGS sequence"/>
</dbReference>
<dbReference type="EMBL" id="FRFE01000096">
    <property type="protein sequence ID" value="SHO53925.1"/>
    <property type="molecule type" value="Genomic_DNA"/>
</dbReference>
<accession>A0A1M7YMU4</accession>
<name>A0A1M7YMU4_9BACT</name>
<dbReference type="Gene3D" id="3.40.630.30">
    <property type="match status" value="1"/>
</dbReference>
<evidence type="ECO:0000313" key="2">
    <source>
        <dbReference type="Proteomes" id="UP000184603"/>
    </source>
</evidence>
<proteinExistence type="predicted"/>
<gene>
    <name evidence="1" type="ORF">SAMN02745220_05369</name>
</gene>
<dbReference type="InterPro" id="IPR016181">
    <property type="entry name" value="Acyl_CoA_acyltransferase"/>
</dbReference>
<reference evidence="1 2" key="1">
    <citation type="submission" date="2016-12" db="EMBL/GenBank/DDBJ databases">
        <authorList>
            <person name="Song W.-J."/>
            <person name="Kurnit D.M."/>
        </authorList>
    </citation>
    <scope>NUCLEOTIDE SEQUENCE [LARGE SCALE GENOMIC DNA]</scope>
    <source>
        <strain evidence="1 2">DSM 18488</strain>
    </source>
</reference>